<evidence type="ECO:0000256" key="7">
    <source>
        <dbReference type="HAMAP-Rule" id="MF_01894"/>
    </source>
</evidence>
<keyword evidence="3 7" id="KW-0547">Nucleotide-binding</keyword>
<dbReference type="NCBIfam" id="TIGR02168">
    <property type="entry name" value="SMC_prok_B"/>
    <property type="match status" value="1"/>
</dbReference>
<evidence type="ECO:0000256" key="1">
    <source>
        <dbReference type="ARBA" id="ARBA00004496"/>
    </source>
</evidence>
<dbReference type="SUPFAM" id="SSF75553">
    <property type="entry name" value="Smc hinge domain"/>
    <property type="match status" value="1"/>
</dbReference>
<dbReference type="AlphaFoldDB" id="A0A975AUE8"/>
<comment type="domain">
    <text evidence="7">Contains large globular domains required for ATP hydrolysis at each terminus and a third globular domain forming a flexible hinge near the middle of the molecule. These domains are separated by coiled-coil structures.</text>
</comment>
<comment type="subcellular location">
    <subcellularLocation>
        <location evidence="1 7">Cytoplasm</location>
    </subcellularLocation>
</comment>
<comment type="similarity">
    <text evidence="7">Belongs to the SMC family.</text>
</comment>
<dbReference type="InterPro" id="IPR010935">
    <property type="entry name" value="SMC_hinge"/>
</dbReference>
<dbReference type="InterPro" id="IPR011890">
    <property type="entry name" value="SMC_prok"/>
</dbReference>
<sequence length="1186" mass="137428">MYLKKLEMKGFKSFADKVVLNFERGITTIVGPNGSGKSNISDAVRLVLGEQSIKSLRGSKLEDIIFAGTEKRKPLGFAEVSLVFDNCDHMLPLDYSEVAITRRIFRSGESEFYINKTSCRLKDIYELFLDIGIGKDGYSIISQGKIDEILSTKPEERRRIFEEAAGISKYKYKKEEALKKLDATNENIKRLSDIIYELEKQLNPLFVERNKAQKYLELIKEKKKVDITIYSNKINESEKRLEKLTEEYETIKNVLSQDEILITSQRNNINEYEIYIKNLKSNIETTKEDYFKRTNELEILNGKIDLIDEKIKNKSENLKRILESIDENENKSNILSDELIKIKKNIYDLNMEKNELNEKIKNVSDKYDLLKYEEKEKETEIELAQGDILNILNSIADKRSKLSACNSMKDNALEKLNSINKLKEQFEVKIVEKENDFNHITKEIKNLNKKLSECINNKESVEKEYSDLNTKIVKLKDLIIQYNLEYSNIKSKISILTEMENNYEGYNNSVKNLMKYINKDNKLKAIVIGIVGNLIYVDKVYSTAIEVALGSAIQDIVIKSADDAKILIDILKRNNYGRATFLPLNNIRHKAINIKDLSNEAKENMIGIASDIVQYDNILENIIKFLLGRVIVVKKLDSAILLTRITGSQYKIVTLDGDVINPGGSITGGSLRAEAQSILKRKDEINGLQVKLSNYENETNIIKNKMIEFTRNKQVKEEKLKEIKSEVDNISYKINELKEQQSILDFEIKKMKLQIEENKNEIEEIIKKIEIYKTDINRYNEEISQMDKQKSEINQKIENYKANHSNKSEILKDIEENLTTLKIESATNEQKLQNELHKLKEKEKELETIKNNLYENRKRQEQLNELIKQLELSRNEHLNEKNNIKEVLKTINVQIINYESELNNKNHELERKRSVLSAFENKYSLNLEKKHSLDINIQKEHIELENIKNRLWDEYELTLDKVSDYLIKGNIEQLKQRVFSLTNEIKELGIININAINEYKNIKERYDFLKKQFDDLNNAKETLKIMIEETNKIIKSQFKNNFELIQIQFKKTFKKLFGGGNAELIMTEPDNLLETGVEINVQPPGKKLQNINLLSGGEKALVAISLLFAMLLIRPAPFCILDEIDAALDDANVNRFASFLKELSRDIQFIVVTHRKGTMSVADVMYGVTMQEKGISKLLSLKLESA</sequence>
<evidence type="ECO:0000256" key="5">
    <source>
        <dbReference type="ARBA" id="ARBA00023054"/>
    </source>
</evidence>
<reference evidence="9" key="1">
    <citation type="submission" date="2020-08" db="EMBL/GenBank/DDBJ databases">
        <title>Genomic insights into the carbon and energy metabolism of the first obligate autotrophic acetogenic bacterium Aceticella autotrophica gen. nov., sp. nov.</title>
        <authorList>
            <person name="Toshchakov S.V."/>
            <person name="Elcheninov A.G."/>
            <person name="Kublanov I.V."/>
            <person name="Frolov E.N."/>
            <person name="Lebedinsky A.V."/>
        </authorList>
    </citation>
    <scope>NUCLEOTIDE SEQUENCE</scope>
    <source>
        <strain evidence="9">3443-3Ac</strain>
    </source>
</reference>
<dbReference type="InterPro" id="IPR003395">
    <property type="entry name" value="RecF/RecN/SMC_N"/>
</dbReference>
<evidence type="ECO:0000313" key="10">
    <source>
        <dbReference type="Proteomes" id="UP000671913"/>
    </source>
</evidence>
<gene>
    <name evidence="7 9" type="primary">smc</name>
    <name evidence="9" type="ORF">ACETAC_06905</name>
</gene>
<dbReference type="HAMAP" id="MF_01894">
    <property type="entry name" value="Smc_prok"/>
    <property type="match status" value="1"/>
</dbReference>
<evidence type="ECO:0000256" key="6">
    <source>
        <dbReference type="ARBA" id="ARBA00023125"/>
    </source>
</evidence>
<keyword evidence="6 7" id="KW-0238">DNA-binding</keyword>
<feature type="coiled-coil region" evidence="7">
    <location>
        <begin position="409"/>
        <end position="516"/>
    </location>
</feature>
<dbReference type="FunFam" id="3.40.50.300:FF:000901">
    <property type="entry name" value="Chromosome partition protein Smc"/>
    <property type="match status" value="1"/>
</dbReference>
<dbReference type="GO" id="GO:0030261">
    <property type="term" value="P:chromosome condensation"/>
    <property type="evidence" value="ECO:0007669"/>
    <property type="project" value="InterPro"/>
</dbReference>
<feature type="coiled-coil region" evidence="7">
    <location>
        <begin position="678"/>
        <end position="922"/>
    </location>
</feature>
<dbReference type="SUPFAM" id="SSF52540">
    <property type="entry name" value="P-loop containing nucleoside triphosphate hydrolases"/>
    <property type="match status" value="1"/>
</dbReference>
<dbReference type="GO" id="GO:0007059">
    <property type="term" value="P:chromosome segregation"/>
    <property type="evidence" value="ECO:0007669"/>
    <property type="project" value="UniProtKB-UniRule"/>
</dbReference>
<dbReference type="Gene3D" id="1.20.1060.20">
    <property type="match status" value="1"/>
</dbReference>
<dbReference type="InterPro" id="IPR027417">
    <property type="entry name" value="P-loop_NTPase"/>
</dbReference>
<dbReference type="InterPro" id="IPR024704">
    <property type="entry name" value="SMC"/>
</dbReference>
<dbReference type="Gene3D" id="3.40.50.300">
    <property type="entry name" value="P-loop containing nucleotide triphosphate hydrolases"/>
    <property type="match status" value="2"/>
</dbReference>
<feature type="binding site" evidence="7">
    <location>
        <begin position="32"/>
        <end position="39"/>
    </location>
    <ligand>
        <name>ATP</name>
        <dbReference type="ChEBI" id="CHEBI:30616"/>
    </ligand>
</feature>
<dbReference type="Pfam" id="PF02463">
    <property type="entry name" value="SMC_N"/>
    <property type="match status" value="2"/>
</dbReference>
<dbReference type="GO" id="GO:0005694">
    <property type="term" value="C:chromosome"/>
    <property type="evidence" value="ECO:0007669"/>
    <property type="project" value="InterPro"/>
</dbReference>
<dbReference type="GO" id="GO:0006260">
    <property type="term" value="P:DNA replication"/>
    <property type="evidence" value="ECO:0007669"/>
    <property type="project" value="UniProtKB-UniRule"/>
</dbReference>
<keyword evidence="10" id="KW-1185">Reference proteome</keyword>
<dbReference type="PIRSF" id="PIRSF005719">
    <property type="entry name" value="SMC"/>
    <property type="match status" value="1"/>
</dbReference>
<name>A0A975AUE8_9THEO</name>
<evidence type="ECO:0000256" key="2">
    <source>
        <dbReference type="ARBA" id="ARBA00022490"/>
    </source>
</evidence>
<dbReference type="KEGG" id="aaut:ACETAC_06905"/>
<dbReference type="GO" id="GO:0016887">
    <property type="term" value="F:ATP hydrolysis activity"/>
    <property type="evidence" value="ECO:0007669"/>
    <property type="project" value="InterPro"/>
</dbReference>
<evidence type="ECO:0000256" key="3">
    <source>
        <dbReference type="ARBA" id="ARBA00022741"/>
    </source>
</evidence>
<dbReference type="GO" id="GO:0007062">
    <property type="term" value="P:sister chromatid cohesion"/>
    <property type="evidence" value="ECO:0007669"/>
    <property type="project" value="InterPro"/>
</dbReference>
<keyword evidence="5 7" id="KW-0175">Coiled coil</keyword>
<dbReference type="Gene3D" id="3.30.70.1620">
    <property type="match status" value="1"/>
</dbReference>
<proteinExistence type="inferred from homology"/>
<feature type="coiled-coil region" evidence="7">
    <location>
        <begin position="227"/>
        <end position="373"/>
    </location>
</feature>
<dbReference type="Pfam" id="PF06470">
    <property type="entry name" value="SMC_hinge"/>
    <property type="match status" value="1"/>
</dbReference>
<dbReference type="FunFam" id="3.40.50.300:FF:000984">
    <property type="entry name" value="Chromosome partition protein Smc"/>
    <property type="match status" value="1"/>
</dbReference>
<keyword evidence="4 7" id="KW-0067">ATP-binding</keyword>
<feature type="coiled-coil region" evidence="7">
    <location>
        <begin position="992"/>
        <end position="1029"/>
    </location>
</feature>
<dbReference type="GO" id="GO:0003677">
    <property type="term" value="F:DNA binding"/>
    <property type="evidence" value="ECO:0007669"/>
    <property type="project" value="UniProtKB-UniRule"/>
</dbReference>
<dbReference type="GO" id="GO:0005737">
    <property type="term" value="C:cytoplasm"/>
    <property type="evidence" value="ECO:0007669"/>
    <property type="project" value="UniProtKB-SubCell"/>
</dbReference>
<dbReference type="CDD" id="cd03278">
    <property type="entry name" value="ABC_SMC_barmotin"/>
    <property type="match status" value="2"/>
</dbReference>
<protein>
    <recommendedName>
        <fullName evidence="7">Chromosome partition protein Smc</fullName>
    </recommendedName>
</protein>
<evidence type="ECO:0000256" key="4">
    <source>
        <dbReference type="ARBA" id="ARBA00022840"/>
    </source>
</evidence>
<evidence type="ECO:0000259" key="8">
    <source>
        <dbReference type="SMART" id="SM00968"/>
    </source>
</evidence>
<feature type="coiled-coil region" evidence="7">
    <location>
        <begin position="167"/>
        <end position="201"/>
    </location>
</feature>
<dbReference type="GO" id="GO:0005524">
    <property type="term" value="F:ATP binding"/>
    <property type="evidence" value="ECO:0007669"/>
    <property type="project" value="UniProtKB-UniRule"/>
</dbReference>
<evidence type="ECO:0000313" key="9">
    <source>
        <dbReference type="EMBL" id="QSZ26639.1"/>
    </source>
</evidence>
<dbReference type="SMART" id="SM00968">
    <property type="entry name" value="SMC_hinge"/>
    <property type="match status" value="1"/>
</dbReference>
<organism evidence="9 10">
    <name type="scientific">Aceticella autotrophica</name>
    <dbReference type="NCBI Taxonomy" id="2755338"/>
    <lineage>
        <taxon>Bacteria</taxon>
        <taxon>Bacillati</taxon>
        <taxon>Bacillota</taxon>
        <taxon>Clostridia</taxon>
        <taxon>Thermoanaerobacterales</taxon>
        <taxon>Thermoanaerobacteraceae</taxon>
        <taxon>Aceticella</taxon>
    </lineage>
</organism>
<accession>A0A975AUE8</accession>
<dbReference type="InterPro" id="IPR036277">
    <property type="entry name" value="SMC_hinge_sf"/>
</dbReference>
<comment type="function">
    <text evidence="7">Required for chromosome condensation and partitioning.</text>
</comment>
<dbReference type="EMBL" id="CP060096">
    <property type="protein sequence ID" value="QSZ26639.1"/>
    <property type="molecule type" value="Genomic_DNA"/>
</dbReference>
<dbReference type="Proteomes" id="UP000671913">
    <property type="component" value="Chromosome"/>
</dbReference>
<dbReference type="PANTHER" id="PTHR43977">
    <property type="entry name" value="STRUCTURAL MAINTENANCE OF CHROMOSOMES PROTEIN 3"/>
    <property type="match status" value="1"/>
</dbReference>
<dbReference type="RefSeq" id="WP_284679316.1">
    <property type="nucleotide sequence ID" value="NZ_CP060096.1"/>
</dbReference>
<feature type="domain" description="SMC hinge" evidence="8">
    <location>
        <begin position="525"/>
        <end position="643"/>
    </location>
</feature>
<keyword evidence="2 7" id="KW-0963">Cytoplasm</keyword>
<comment type="subunit">
    <text evidence="7">Homodimer.</text>
</comment>